<gene>
    <name evidence="2" type="ORF">G5C60_44510</name>
</gene>
<keyword evidence="2" id="KW-0378">Hydrolase</keyword>
<dbReference type="PANTHER" id="PTHR43689">
    <property type="entry name" value="HYDROLASE"/>
    <property type="match status" value="1"/>
</dbReference>
<evidence type="ECO:0000259" key="1">
    <source>
        <dbReference type="Pfam" id="PF12697"/>
    </source>
</evidence>
<accession>A0A6G4VKH3</accession>
<organism evidence="2 3">
    <name type="scientific">Streptomyces scabichelini</name>
    <dbReference type="NCBI Taxonomy" id="2711217"/>
    <lineage>
        <taxon>Bacteria</taxon>
        <taxon>Bacillati</taxon>
        <taxon>Actinomycetota</taxon>
        <taxon>Actinomycetes</taxon>
        <taxon>Kitasatosporales</taxon>
        <taxon>Streptomycetaceae</taxon>
        <taxon>Streptomyces</taxon>
    </lineage>
</organism>
<evidence type="ECO:0000313" key="2">
    <source>
        <dbReference type="EMBL" id="NGO14471.1"/>
    </source>
</evidence>
<dbReference type="Pfam" id="PF12697">
    <property type="entry name" value="Abhydrolase_6"/>
    <property type="match status" value="1"/>
</dbReference>
<comment type="caution">
    <text evidence="2">The sequence shown here is derived from an EMBL/GenBank/DDBJ whole genome shotgun (WGS) entry which is preliminary data.</text>
</comment>
<dbReference type="Gene3D" id="3.40.50.1820">
    <property type="entry name" value="alpha/beta hydrolase"/>
    <property type="match status" value="1"/>
</dbReference>
<dbReference type="EMBL" id="JAAKZY010000262">
    <property type="protein sequence ID" value="NGO14471.1"/>
    <property type="molecule type" value="Genomic_DNA"/>
</dbReference>
<name>A0A6G4VKH3_9ACTN</name>
<keyword evidence="3" id="KW-1185">Reference proteome</keyword>
<dbReference type="Proteomes" id="UP000472335">
    <property type="component" value="Unassembled WGS sequence"/>
</dbReference>
<dbReference type="PANTHER" id="PTHR43689:SF8">
    <property type="entry name" value="ALPHA_BETA-HYDROLASES SUPERFAMILY PROTEIN"/>
    <property type="match status" value="1"/>
</dbReference>
<dbReference type="GO" id="GO:0016787">
    <property type="term" value="F:hydrolase activity"/>
    <property type="evidence" value="ECO:0007669"/>
    <property type="project" value="UniProtKB-KW"/>
</dbReference>
<feature type="domain" description="AB hydrolase-1" evidence="1">
    <location>
        <begin position="2"/>
        <end position="189"/>
    </location>
</feature>
<dbReference type="AlphaFoldDB" id="A0A6G4VKH3"/>
<sequence length="200" mass="21346">MLVSNSLGTAVALLISVQHPRRVAGFVAIGTTLNVPGTATDPLTRALLTFEEPPGPDAGGWERYNRAAMAADYPGFARFFCFFCAHALSLPEEHPLVRQAVDWALETTPEVLAATVTARTATDPAAQSELLRALAAQVRCPALVVHGSDDRIAPPAFSDALARALGTRALMLDGAGHCPQVTEPDRVNRILRDFADAHVR</sequence>
<protein>
    <submittedName>
        <fullName evidence="2">Alpha/beta hydrolase</fullName>
    </submittedName>
</protein>
<dbReference type="InterPro" id="IPR029058">
    <property type="entry name" value="AB_hydrolase_fold"/>
</dbReference>
<proteinExistence type="predicted"/>
<evidence type="ECO:0000313" key="3">
    <source>
        <dbReference type="Proteomes" id="UP000472335"/>
    </source>
</evidence>
<reference evidence="2 3" key="1">
    <citation type="submission" date="2020-02" db="EMBL/GenBank/DDBJ databases">
        <title>Whole-genome analyses of novel actinobacteria.</title>
        <authorList>
            <person name="Sahin N."/>
            <person name="Gencbay T."/>
        </authorList>
    </citation>
    <scope>NUCLEOTIDE SEQUENCE [LARGE SCALE GENOMIC DNA]</scope>
    <source>
        <strain evidence="2 3">HC44</strain>
    </source>
</reference>
<dbReference type="InterPro" id="IPR000073">
    <property type="entry name" value="AB_hydrolase_1"/>
</dbReference>
<dbReference type="SUPFAM" id="SSF53474">
    <property type="entry name" value="alpha/beta-Hydrolases"/>
    <property type="match status" value="1"/>
</dbReference>